<evidence type="ECO:0000256" key="1">
    <source>
        <dbReference type="ARBA" id="ARBA00009861"/>
    </source>
</evidence>
<reference evidence="4" key="2">
    <citation type="submission" date="2023-05" db="EMBL/GenBank/DDBJ databases">
        <authorList>
            <person name="Schelkunov M.I."/>
        </authorList>
    </citation>
    <scope>NUCLEOTIDE SEQUENCE</scope>
    <source>
        <strain evidence="4">Hsosn_3</strain>
        <tissue evidence="4">Leaf</tissue>
    </source>
</reference>
<comment type="similarity">
    <text evidence="1">Belongs to the plant acyltransferase family.</text>
</comment>
<protein>
    <submittedName>
        <fullName evidence="4">Transferase, Chloramphenicol acetyltransferase-like domain protein</fullName>
    </submittedName>
</protein>
<evidence type="ECO:0000313" key="5">
    <source>
        <dbReference type="Proteomes" id="UP001237642"/>
    </source>
</evidence>
<gene>
    <name evidence="4" type="ORF">POM88_011221</name>
</gene>
<dbReference type="PANTHER" id="PTHR31623:SF55">
    <property type="entry name" value="VINORINE SYNTHASE"/>
    <property type="match status" value="1"/>
</dbReference>
<reference evidence="4" key="1">
    <citation type="submission" date="2023-02" db="EMBL/GenBank/DDBJ databases">
        <title>Genome of toxic invasive species Heracleum sosnowskyi carries increased number of genes despite the absence of recent whole-genome duplications.</title>
        <authorList>
            <person name="Schelkunov M."/>
            <person name="Shtratnikova V."/>
            <person name="Makarenko M."/>
            <person name="Klepikova A."/>
            <person name="Omelchenko D."/>
            <person name="Novikova G."/>
            <person name="Obukhova E."/>
            <person name="Bogdanov V."/>
            <person name="Penin A."/>
            <person name="Logacheva M."/>
        </authorList>
    </citation>
    <scope>NUCLEOTIDE SEQUENCE</scope>
    <source>
        <strain evidence="4">Hsosn_3</strain>
        <tissue evidence="4">Leaf</tissue>
    </source>
</reference>
<evidence type="ECO:0000256" key="2">
    <source>
        <dbReference type="ARBA" id="ARBA00022679"/>
    </source>
</evidence>
<proteinExistence type="inferred from homology"/>
<keyword evidence="3" id="KW-0012">Acyltransferase</keyword>
<evidence type="ECO:0000256" key="3">
    <source>
        <dbReference type="ARBA" id="ARBA00023315"/>
    </source>
</evidence>
<dbReference type="Proteomes" id="UP001237642">
    <property type="component" value="Unassembled WGS sequence"/>
</dbReference>
<comment type="caution">
    <text evidence="4">The sequence shown here is derived from an EMBL/GenBank/DDBJ whole genome shotgun (WGS) entry which is preliminary data.</text>
</comment>
<accession>A0AAD8IUJ8</accession>
<dbReference type="AlphaFoldDB" id="A0AAD8IUJ8"/>
<dbReference type="Pfam" id="PF02458">
    <property type="entry name" value="Transferase"/>
    <property type="match status" value="1"/>
</dbReference>
<organism evidence="4 5">
    <name type="scientific">Heracleum sosnowskyi</name>
    <dbReference type="NCBI Taxonomy" id="360622"/>
    <lineage>
        <taxon>Eukaryota</taxon>
        <taxon>Viridiplantae</taxon>
        <taxon>Streptophyta</taxon>
        <taxon>Embryophyta</taxon>
        <taxon>Tracheophyta</taxon>
        <taxon>Spermatophyta</taxon>
        <taxon>Magnoliopsida</taxon>
        <taxon>eudicotyledons</taxon>
        <taxon>Gunneridae</taxon>
        <taxon>Pentapetalae</taxon>
        <taxon>asterids</taxon>
        <taxon>campanulids</taxon>
        <taxon>Apiales</taxon>
        <taxon>Apiaceae</taxon>
        <taxon>Apioideae</taxon>
        <taxon>apioid superclade</taxon>
        <taxon>Tordylieae</taxon>
        <taxon>Tordyliinae</taxon>
        <taxon>Heracleum</taxon>
    </lineage>
</organism>
<name>A0AAD8IUJ8_9APIA</name>
<keyword evidence="5" id="KW-1185">Reference proteome</keyword>
<dbReference type="InterPro" id="IPR023213">
    <property type="entry name" value="CAT-like_dom_sf"/>
</dbReference>
<evidence type="ECO:0000313" key="4">
    <source>
        <dbReference type="EMBL" id="KAK1392165.1"/>
    </source>
</evidence>
<dbReference type="GO" id="GO:0016746">
    <property type="term" value="F:acyltransferase activity"/>
    <property type="evidence" value="ECO:0007669"/>
    <property type="project" value="UniProtKB-KW"/>
</dbReference>
<keyword evidence="2 4" id="KW-0808">Transferase</keyword>
<dbReference type="Gene3D" id="3.30.559.10">
    <property type="entry name" value="Chloramphenicol acetyltransferase-like domain"/>
    <property type="match status" value="2"/>
</dbReference>
<dbReference type="EMBL" id="JAUIZM010000003">
    <property type="protein sequence ID" value="KAK1392165.1"/>
    <property type="molecule type" value="Genomic_DNA"/>
</dbReference>
<dbReference type="PANTHER" id="PTHR31623">
    <property type="entry name" value="F21J9.9"/>
    <property type="match status" value="1"/>
</dbReference>
<sequence length="431" mass="47358">MVVQIVTEENILPTSPTPHSLKKFKLSVLDQTQVKLYVPLMLFYLNNNTGDVDSVILDKTKLLKQSLSETLTRYYPFAGKVHDDFHINCNDEGVRYIETRVNCSLLEFLGQPPGDEMINRLVPEEARESPIGNYILIIQVNIFSCGGIALCTCISHKFLDGTTYTLFMKDWTSAARGSSPEIVIPSFIVPSLFPQIPSLSFKNPMSFSKIKFASQRFVFDGPKIAALKAKTKLLSSGSESSRFEVVSALLWKCVAKAASKSNDSALGKPSKLGVIINLRGKNCVPKNAVGNLVWPGLAQCKLSPEVEHKTLVEQIKKCKAEISDNFVEAIKGDAGTPTLVKIAEIMTSGELSFSLLITSMCNMGQYELDFGWGKPVWFYYCNLNLVNFISLSDTGAGGGIQAIVSLSEQEMAIFENDPELLAFASVNPAPL</sequence>